<proteinExistence type="predicted"/>
<dbReference type="AlphaFoldDB" id="A0A212JGK1"/>
<protein>
    <submittedName>
        <fullName evidence="2">Uncharacterized protein</fullName>
    </submittedName>
</protein>
<dbReference type="EMBL" id="FLUQ01000001">
    <property type="protein sequence ID" value="SBV98562.1"/>
    <property type="molecule type" value="Genomic_DNA"/>
</dbReference>
<gene>
    <name evidence="2" type="ORF">KL86DPRO_11410</name>
</gene>
<evidence type="ECO:0000256" key="1">
    <source>
        <dbReference type="SAM" id="MobiDB-lite"/>
    </source>
</evidence>
<accession>A0A212JGK1</accession>
<feature type="region of interest" description="Disordered" evidence="1">
    <location>
        <begin position="1"/>
        <end position="30"/>
    </location>
</feature>
<sequence length="30" mass="3263">MPLEEADRLSSAVPAKPTPGSRRHAPYNTL</sequence>
<evidence type="ECO:0000313" key="2">
    <source>
        <dbReference type="EMBL" id="SBV98562.1"/>
    </source>
</evidence>
<organism evidence="2">
    <name type="scientific">uncultured delta proteobacterium</name>
    <dbReference type="NCBI Taxonomy" id="34034"/>
    <lineage>
        <taxon>Bacteria</taxon>
        <taxon>Deltaproteobacteria</taxon>
        <taxon>environmental samples</taxon>
    </lineage>
</organism>
<reference evidence="2" key="1">
    <citation type="submission" date="2016-04" db="EMBL/GenBank/DDBJ databases">
        <authorList>
            <person name="Evans L.H."/>
            <person name="Alamgir A."/>
            <person name="Owens N."/>
            <person name="Weber N.D."/>
            <person name="Virtaneva K."/>
            <person name="Barbian K."/>
            <person name="Babar A."/>
            <person name="Rosenke K."/>
        </authorList>
    </citation>
    <scope>NUCLEOTIDE SEQUENCE</scope>
    <source>
        <strain evidence="2">86</strain>
    </source>
</reference>
<feature type="compositionally biased region" description="Basic residues" evidence="1">
    <location>
        <begin position="21"/>
        <end position="30"/>
    </location>
</feature>
<name>A0A212JGK1_9DELT</name>